<comment type="caution">
    <text evidence="1">The sequence shown here is derived from an EMBL/GenBank/DDBJ whole genome shotgun (WGS) entry which is preliminary data.</text>
</comment>
<evidence type="ECO:0000313" key="1">
    <source>
        <dbReference type="EMBL" id="MRY91735.1"/>
    </source>
</evidence>
<gene>
    <name evidence="1" type="ORF">GKD67_00450</name>
</gene>
<sequence length="55" mass="6210">MKNLILILIGWLKYRLAKKCPICGASVLVKKLQTHTGDTFNVYHCGNCGNDYILK</sequence>
<dbReference type="AlphaFoldDB" id="A0A7K0GPY2"/>
<accession>A0A7K0GPY2</accession>
<dbReference type="RefSeq" id="WP_154394808.1">
    <property type="nucleotide sequence ID" value="NZ_JAHYOM010000025.1"/>
</dbReference>
<reference evidence="1 2" key="1">
    <citation type="journal article" date="2019" name="Nat. Med.">
        <title>A library of human gut bacterial isolates paired with longitudinal multiomics data enables mechanistic microbiome research.</title>
        <authorList>
            <person name="Poyet M."/>
            <person name="Groussin M."/>
            <person name="Gibbons S.M."/>
            <person name="Avila-Pacheco J."/>
            <person name="Jiang X."/>
            <person name="Kearney S.M."/>
            <person name="Perrotta A.R."/>
            <person name="Berdy B."/>
            <person name="Zhao S."/>
            <person name="Lieberman T.D."/>
            <person name="Swanson P.K."/>
            <person name="Smith M."/>
            <person name="Roesemann S."/>
            <person name="Alexander J.E."/>
            <person name="Rich S.A."/>
            <person name="Livny J."/>
            <person name="Vlamakis H."/>
            <person name="Clish C."/>
            <person name="Bullock K."/>
            <person name="Deik A."/>
            <person name="Scott J."/>
            <person name="Pierce K.A."/>
            <person name="Xavier R.J."/>
            <person name="Alm E.J."/>
        </authorList>
    </citation>
    <scope>NUCLEOTIDE SEQUENCE [LARGE SCALE GENOMIC DNA]</scope>
    <source>
        <strain evidence="1 2">BIOML-A9</strain>
    </source>
</reference>
<name>A0A7K0GPY2_PARDI</name>
<organism evidence="1 2">
    <name type="scientific">Parabacteroides distasonis</name>
    <dbReference type="NCBI Taxonomy" id="823"/>
    <lineage>
        <taxon>Bacteria</taxon>
        <taxon>Pseudomonadati</taxon>
        <taxon>Bacteroidota</taxon>
        <taxon>Bacteroidia</taxon>
        <taxon>Bacteroidales</taxon>
        <taxon>Tannerellaceae</taxon>
        <taxon>Parabacteroides</taxon>
    </lineage>
</organism>
<proteinExistence type="predicted"/>
<evidence type="ECO:0000313" key="2">
    <source>
        <dbReference type="Proteomes" id="UP000461276"/>
    </source>
</evidence>
<dbReference type="Proteomes" id="UP000461276">
    <property type="component" value="Unassembled WGS sequence"/>
</dbReference>
<protein>
    <submittedName>
        <fullName evidence="1">Uncharacterized protein</fullName>
    </submittedName>
</protein>
<dbReference type="EMBL" id="WKMY01000001">
    <property type="protein sequence ID" value="MRY91735.1"/>
    <property type="molecule type" value="Genomic_DNA"/>
</dbReference>